<dbReference type="CDD" id="cd06577">
    <property type="entry name" value="PASTA_pknB"/>
    <property type="match status" value="1"/>
</dbReference>
<evidence type="ECO:0000313" key="4">
    <source>
        <dbReference type="EMBL" id="MFD0788955.1"/>
    </source>
</evidence>
<keyword evidence="5" id="KW-1185">Reference proteome</keyword>
<dbReference type="Gene3D" id="3.30.10.20">
    <property type="match status" value="1"/>
</dbReference>
<dbReference type="EMBL" id="JBHTII010000001">
    <property type="protein sequence ID" value="MFD0788955.1"/>
    <property type="molecule type" value="Genomic_DNA"/>
</dbReference>
<dbReference type="InterPro" id="IPR005543">
    <property type="entry name" value="PASTA_dom"/>
</dbReference>
<keyword evidence="4" id="KW-0449">Lipoprotein</keyword>
<keyword evidence="2" id="KW-0812">Transmembrane</keyword>
<dbReference type="RefSeq" id="WP_378772332.1">
    <property type="nucleotide sequence ID" value="NZ_JBHTII010000001.1"/>
</dbReference>
<organism evidence="4 5">
    <name type="scientific">Microbacterium insulae</name>
    <dbReference type="NCBI Taxonomy" id="483014"/>
    <lineage>
        <taxon>Bacteria</taxon>
        <taxon>Bacillati</taxon>
        <taxon>Actinomycetota</taxon>
        <taxon>Actinomycetes</taxon>
        <taxon>Micrococcales</taxon>
        <taxon>Microbacteriaceae</taxon>
        <taxon>Microbacterium</taxon>
    </lineage>
</organism>
<dbReference type="InterPro" id="IPR011434">
    <property type="entry name" value="Ltp-like_HTH"/>
</dbReference>
<proteinExistence type="predicted"/>
<reference evidence="5" key="1">
    <citation type="journal article" date="2019" name="Int. J. Syst. Evol. Microbiol.">
        <title>The Global Catalogue of Microorganisms (GCM) 10K type strain sequencing project: providing services to taxonomists for standard genome sequencing and annotation.</title>
        <authorList>
            <consortium name="The Broad Institute Genomics Platform"/>
            <consortium name="The Broad Institute Genome Sequencing Center for Infectious Disease"/>
            <person name="Wu L."/>
            <person name="Ma J."/>
        </authorList>
    </citation>
    <scope>NUCLEOTIDE SEQUENCE [LARGE SCALE GENOMIC DNA]</scope>
    <source>
        <strain evidence="5">CCUG 54523</strain>
    </source>
</reference>
<dbReference type="SMART" id="SM00740">
    <property type="entry name" value="PASTA"/>
    <property type="match status" value="1"/>
</dbReference>
<accession>A0ABW3ADL4</accession>
<feature type="transmembrane region" description="Helical" evidence="2">
    <location>
        <begin position="34"/>
        <end position="55"/>
    </location>
</feature>
<dbReference type="InterPro" id="IPR036388">
    <property type="entry name" value="WH-like_DNA-bd_sf"/>
</dbReference>
<dbReference type="Gene3D" id="1.10.10.10">
    <property type="entry name" value="Winged helix-like DNA-binding domain superfamily/Winged helix DNA-binding domain"/>
    <property type="match status" value="2"/>
</dbReference>
<evidence type="ECO:0000313" key="5">
    <source>
        <dbReference type="Proteomes" id="UP001597055"/>
    </source>
</evidence>
<evidence type="ECO:0000256" key="1">
    <source>
        <dbReference type="SAM" id="MobiDB-lite"/>
    </source>
</evidence>
<name>A0ABW3ADL4_9MICO</name>
<gene>
    <name evidence="4" type="ORF">ACFQ0P_00990</name>
</gene>
<dbReference type="Pfam" id="PF03793">
    <property type="entry name" value="PASTA"/>
    <property type="match status" value="1"/>
</dbReference>
<dbReference type="Proteomes" id="UP001597055">
    <property type="component" value="Unassembled WGS sequence"/>
</dbReference>
<comment type="caution">
    <text evidence="4">The sequence shown here is derived from an EMBL/GenBank/DDBJ whole genome shotgun (WGS) entry which is preliminary data.</text>
</comment>
<dbReference type="Pfam" id="PF07553">
    <property type="entry name" value="Lipoprotein_Ltp"/>
    <property type="match status" value="2"/>
</dbReference>
<feature type="region of interest" description="Disordered" evidence="1">
    <location>
        <begin position="1"/>
        <end position="27"/>
    </location>
</feature>
<keyword evidence="2" id="KW-1133">Transmembrane helix</keyword>
<keyword evidence="2" id="KW-0472">Membrane</keyword>
<evidence type="ECO:0000256" key="2">
    <source>
        <dbReference type="SAM" id="Phobius"/>
    </source>
</evidence>
<protein>
    <submittedName>
        <fullName evidence="4">Ltp family lipoprotein</fullName>
    </submittedName>
</protein>
<feature type="domain" description="PASTA" evidence="3">
    <location>
        <begin position="77"/>
        <end position="145"/>
    </location>
</feature>
<evidence type="ECO:0000259" key="3">
    <source>
        <dbReference type="PROSITE" id="PS51178"/>
    </source>
</evidence>
<sequence>MSRPAASTADPGTQTTSAPTTPPANSPWYKRKAIVIPVGIVAGIILISGVGNALARGGGGDSTAPAPPSAQSQEEAAAVEVLVPDTTGLTAKEAQALIENVGLDVEFSAEEGVVLDRDNWTVKSTTPAAGDTAQEGDTVVVNVEKILTEEEQAAAAAEEAFAAMTVAQQSAVRSAESYLSFKGFSRAGLTQQLTSEYGEGFDPADAEFAIAHIEKTGGVDWNQEAVQSAESYLDFKGFSRDGLFEQLTSEYGESFTPEQANYALDQVGL</sequence>
<dbReference type="PROSITE" id="PS51178">
    <property type="entry name" value="PASTA"/>
    <property type="match status" value="1"/>
</dbReference>